<evidence type="ECO:0000256" key="3">
    <source>
        <dbReference type="ARBA" id="ARBA00022801"/>
    </source>
</evidence>
<dbReference type="EMBL" id="CAFAAO010000021">
    <property type="protein sequence ID" value="CAB4811626.1"/>
    <property type="molecule type" value="Genomic_DNA"/>
</dbReference>
<dbReference type="InterPro" id="IPR002043">
    <property type="entry name" value="UDG_fam1"/>
</dbReference>
<dbReference type="PANTHER" id="PTHR11264">
    <property type="entry name" value="URACIL-DNA GLYCOSYLASE"/>
    <property type="match status" value="1"/>
</dbReference>
<dbReference type="EMBL" id="CAFBPK010000003">
    <property type="protein sequence ID" value="CAB5011535.1"/>
    <property type="molecule type" value="Genomic_DNA"/>
</dbReference>
<dbReference type="NCBIfam" id="NF003588">
    <property type="entry name" value="PRK05254.1-1"/>
    <property type="match status" value="1"/>
</dbReference>
<dbReference type="GO" id="GO:0004844">
    <property type="term" value="F:uracil DNA N-glycosylase activity"/>
    <property type="evidence" value="ECO:0007669"/>
    <property type="project" value="InterPro"/>
</dbReference>
<accession>A0A6J5Z3E4</accession>
<dbReference type="EMBL" id="CAESAD010000002">
    <property type="protein sequence ID" value="CAB4335838.1"/>
    <property type="molecule type" value="Genomic_DNA"/>
</dbReference>
<dbReference type="Gene3D" id="3.40.470.10">
    <property type="entry name" value="Uracil-DNA glycosylase-like domain"/>
    <property type="match status" value="1"/>
</dbReference>
<evidence type="ECO:0000256" key="1">
    <source>
        <dbReference type="ARBA" id="ARBA00008184"/>
    </source>
</evidence>
<dbReference type="HAMAP" id="MF_00148">
    <property type="entry name" value="UDG"/>
    <property type="match status" value="1"/>
</dbReference>
<dbReference type="GO" id="GO:0097510">
    <property type="term" value="P:base-excision repair, AP site formation via deaminated base removal"/>
    <property type="evidence" value="ECO:0007669"/>
    <property type="project" value="TreeGrafter"/>
</dbReference>
<dbReference type="InterPro" id="IPR005122">
    <property type="entry name" value="Uracil-DNA_glycosylase-like"/>
</dbReference>
<dbReference type="EMBL" id="CAESAI010000018">
    <property type="protein sequence ID" value="CAB4339522.1"/>
    <property type="molecule type" value="Genomic_DNA"/>
</dbReference>
<protein>
    <submittedName>
        <fullName evidence="6">Unannotated protein</fullName>
    </submittedName>
</protein>
<comment type="similarity">
    <text evidence="1">Belongs to the uracil-DNA glycosylase (UDG) superfamily. UNG family.</text>
</comment>
<dbReference type="SUPFAM" id="SSF52141">
    <property type="entry name" value="Uracil-DNA glycosylase-like"/>
    <property type="match status" value="1"/>
</dbReference>
<dbReference type="SMART" id="SM00987">
    <property type="entry name" value="UreE_C"/>
    <property type="match status" value="1"/>
</dbReference>
<evidence type="ECO:0000313" key="7">
    <source>
        <dbReference type="EMBL" id="CAB4339522.1"/>
    </source>
</evidence>
<dbReference type="CDD" id="cd10027">
    <property type="entry name" value="UDG-F1-like"/>
    <property type="match status" value="1"/>
</dbReference>
<dbReference type="AlphaFoldDB" id="A0A6J5Z3E4"/>
<keyword evidence="4" id="KW-0234">DNA repair</keyword>
<evidence type="ECO:0000256" key="4">
    <source>
        <dbReference type="ARBA" id="ARBA00023204"/>
    </source>
</evidence>
<dbReference type="Pfam" id="PF03167">
    <property type="entry name" value="UDG"/>
    <property type="match status" value="1"/>
</dbReference>
<evidence type="ECO:0000313" key="8">
    <source>
        <dbReference type="EMBL" id="CAB4811626.1"/>
    </source>
</evidence>
<keyword evidence="2" id="KW-0227">DNA damage</keyword>
<dbReference type="PROSITE" id="PS00130">
    <property type="entry name" value="U_DNA_GLYCOSYLASE"/>
    <property type="match status" value="1"/>
</dbReference>
<keyword evidence="3" id="KW-0378">Hydrolase</keyword>
<dbReference type="NCBIfam" id="NF003592">
    <property type="entry name" value="PRK05254.1-5"/>
    <property type="match status" value="1"/>
</dbReference>
<dbReference type="PANTHER" id="PTHR11264:SF0">
    <property type="entry name" value="URACIL-DNA GLYCOSYLASE"/>
    <property type="match status" value="1"/>
</dbReference>
<evidence type="ECO:0000313" key="6">
    <source>
        <dbReference type="EMBL" id="CAB4335838.1"/>
    </source>
</evidence>
<dbReference type="SMART" id="SM00986">
    <property type="entry name" value="UDG"/>
    <property type="match status" value="1"/>
</dbReference>
<reference evidence="6" key="1">
    <citation type="submission" date="2020-05" db="EMBL/GenBank/DDBJ databases">
        <authorList>
            <person name="Chiriac C."/>
            <person name="Salcher M."/>
            <person name="Ghai R."/>
            <person name="Kavagutti S V."/>
        </authorList>
    </citation>
    <scope>NUCLEOTIDE SEQUENCE</scope>
</reference>
<evidence type="ECO:0000313" key="9">
    <source>
        <dbReference type="EMBL" id="CAB5011535.1"/>
    </source>
</evidence>
<dbReference type="InterPro" id="IPR036895">
    <property type="entry name" value="Uracil-DNA_glycosylase-like_sf"/>
</dbReference>
<sequence>MLSSLWEFVPKTWQDALSPVQQTLLELDQLLDTAADFGDQIVPIQELIFNSLQTGPSQVRIVILGQDPYPNSAHAIGLAFAVPAATSPLPSSLRNIFKEIDSDLGTAAQSSPDLKSWASQGVLLLNTSLSTTHAQSAAHAAWPWSPVVNQILKSVTEHNPNVVAILWGRAARNYSHLFNPDRIISSAHPSPLSAHRGFFGSKPFSAANAMLAADGHQVINW</sequence>
<name>A0A6J5Z3E4_9ZZZZ</name>
<gene>
    <name evidence="8" type="ORF">UFOPK3037_01347</name>
    <name evidence="7" type="ORF">UFOPK3406_00873</name>
    <name evidence="6" type="ORF">UFOPK3925_00575</name>
    <name evidence="9" type="ORF">UFOPK4097_00347</name>
</gene>
<feature type="domain" description="Uracil-DNA glycosylase-like" evidence="5">
    <location>
        <begin position="52"/>
        <end position="211"/>
    </location>
</feature>
<organism evidence="6">
    <name type="scientific">freshwater metagenome</name>
    <dbReference type="NCBI Taxonomy" id="449393"/>
    <lineage>
        <taxon>unclassified sequences</taxon>
        <taxon>metagenomes</taxon>
        <taxon>ecological metagenomes</taxon>
    </lineage>
</organism>
<proteinExistence type="inferred from homology"/>
<evidence type="ECO:0000256" key="2">
    <source>
        <dbReference type="ARBA" id="ARBA00022763"/>
    </source>
</evidence>
<dbReference type="InterPro" id="IPR018085">
    <property type="entry name" value="Ura-DNA_Glyclase_AS"/>
</dbReference>
<evidence type="ECO:0000259" key="5">
    <source>
        <dbReference type="SMART" id="SM00986"/>
    </source>
</evidence>